<dbReference type="RefSeq" id="WP_123863750.1">
    <property type="nucleotide sequence ID" value="NZ_CP002581.1"/>
</dbReference>
<reference evidence="2" key="1">
    <citation type="submission" date="2011-03" db="EMBL/GenBank/DDBJ databases">
        <authorList>
            <person name="Voget S."/>
            <person name="Streit W.R."/>
            <person name="Jaeger K.E."/>
            <person name="Daniel R."/>
        </authorList>
    </citation>
    <scope>NUCLEOTIDE SEQUENCE [LARGE SCALE GENOMIC DNA]</scope>
    <source>
        <strain evidence="2">PG1</strain>
    </source>
</reference>
<proteinExistence type="predicted"/>
<dbReference type="Proteomes" id="UP000031838">
    <property type="component" value="Chromosome 2"/>
</dbReference>
<gene>
    <name evidence="1" type="ORF">BGL_2c13400</name>
</gene>
<reference evidence="1 2" key="2">
    <citation type="journal article" date="2016" name="Appl. Microbiol. Biotechnol.">
        <title>Mutations improving production and secretion of extracellular lipase by Burkholderia glumae PG1.</title>
        <authorList>
            <person name="Knapp A."/>
            <person name="Voget S."/>
            <person name="Gao R."/>
            <person name="Zaburannyi N."/>
            <person name="Krysciak D."/>
            <person name="Breuer M."/>
            <person name="Hauer B."/>
            <person name="Streit W.R."/>
            <person name="Muller R."/>
            <person name="Daniel R."/>
            <person name="Jaeger K.E."/>
        </authorList>
    </citation>
    <scope>NUCLEOTIDE SEQUENCE [LARGE SCALE GENOMIC DNA]</scope>
    <source>
        <strain evidence="1 2">PG1</strain>
    </source>
</reference>
<organism evidence="1 2">
    <name type="scientific">Burkholderia plantarii</name>
    <dbReference type="NCBI Taxonomy" id="41899"/>
    <lineage>
        <taxon>Bacteria</taxon>
        <taxon>Pseudomonadati</taxon>
        <taxon>Pseudomonadota</taxon>
        <taxon>Betaproteobacteria</taxon>
        <taxon>Burkholderiales</taxon>
        <taxon>Burkholderiaceae</taxon>
        <taxon>Burkholderia</taxon>
    </lineage>
</organism>
<name>A0A0B6RVQ9_BURPL</name>
<sequence>MSRRDFVPFASANHFVVRIIFDPRVMLPSMLLVAWPVAPHAQSAPPAPAIVSGSATIGANAARGVTGLLTINETAGLDNAQANQLAIGIGAGTGAATGSTQAAAGAARTGDTAARIAGGALSNLTGAVMVNQSAGSANLQRNSVAIGTLGAGIEAASDIELSEAASKAGGLGLPAGGRDRREVSISGDAFKHISGIVQVNQTAGAGNNTANSFVLRPPAGTLFIN</sequence>
<accession>A0A0B6RVQ9</accession>
<keyword evidence="2" id="KW-1185">Reference proteome</keyword>
<dbReference type="AlphaFoldDB" id="A0A0B6RVQ9"/>
<evidence type="ECO:0000313" key="2">
    <source>
        <dbReference type="Proteomes" id="UP000031838"/>
    </source>
</evidence>
<dbReference type="EMBL" id="CP002581">
    <property type="protein sequence ID" value="AJK49407.1"/>
    <property type="molecule type" value="Genomic_DNA"/>
</dbReference>
<evidence type="ECO:0000313" key="1">
    <source>
        <dbReference type="EMBL" id="AJK49407.1"/>
    </source>
</evidence>
<dbReference type="HOGENOM" id="CLU_111115_0_0_4"/>
<dbReference type="KEGG" id="bgp:BGL_2c13400"/>
<protein>
    <submittedName>
        <fullName evidence="1">Uncharacterized protein</fullName>
    </submittedName>
</protein>
<dbReference type="OrthoDB" id="8535185at2"/>